<evidence type="ECO:0000256" key="8">
    <source>
        <dbReference type="ARBA" id="ARBA00022989"/>
    </source>
</evidence>
<keyword evidence="11" id="KW-0407">Ion channel</keyword>
<comment type="caution">
    <text evidence="15">The sequence shown here is derived from an EMBL/GenBank/DDBJ whole genome shotgun (WGS) entry which is preliminary data.</text>
</comment>
<keyword evidence="2" id="KW-0813">Transport</keyword>
<dbReference type="Gene3D" id="1.20.1530.20">
    <property type="match status" value="1"/>
</dbReference>
<feature type="transmembrane region" description="Helical" evidence="12">
    <location>
        <begin position="248"/>
        <end position="269"/>
    </location>
</feature>
<evidence type="ECO:0000256" key="12">
    <source>
        <dbReference type="SAM" id="Phobius"/>
    </source>
</evidence>
<keyword evidence="3" id="KW-0633">Potassium transport</keyword>
<feature type="transmembrane region" description="Helical" evidence="12">
    <location>
        <begin position="34"/>
        <end position="53"/>
    </location>
</feature>
<evidence type="ECO:0000256" key="6">
    <source>
        <dbReference type="ARBA" id="ARBA00022882"/>
    </source>
</evidence>
<dbReference type="Proteomes" id="UP001595953">
    <property type="component" value="Unassembled WGS sequence"/>
</dbReference>
<dbReference type="EMBL" id="JBHSGP010000013">
    <property type="protein sequence ID" value="MFC4722173.1"/>
    <property type="molecule type" value="Genomic_DNA"/>
</dbReference>
<feature type="domain" description="Ion transport" evidence="13">
    <location>
        <begin position="533"/>
        <end position="748"/>
    </location>
</feature>
<dbReference type="PANTHER" id="PTHR11537">
    <property type="entry name" value="VOLTAGE-GATED POTASSIUM CHANNEL"/>
    <property type="match status" value="1"/>
</dbReference>
<evidence type="ECO:0000256" key="11">
    <source>
        <dbReference type="ARBA" id="ARBA00023303"/>
    </source>
</evidence>
<feature type="transmembrane region" description="Helical" evidence="12">
    <location>
        <begin position="59"/>
        <end position="80"/>
    </location>
</feature>
<feature type="transmembrane region" description="Helical" evidence="12">
    <location>
        <begin position="559"/>
        <end position="581"/>
    </location>
</feature>
<dbReference type="PANTHER" id="PTHR11537:SF254">
    <property type="entry name" value="POTASSIUM VOLTAGE-GATED CHANNEL PROTEIN SHAB"/>
    <property type="match status" value="1"/>
</dbReference>
<dbReference type="InterPro" id="IPR038770">
    <property type="entry name" value="Na+/solute_symporter_sf"/>
</dbReference>
<feature type="transmembrane region" description="Helical" evidence="12">
    <location>
        <begin position="593"/>
        <end position="615"/>
    </location>
</feature>
<protein>
    <submittedName>
        <fullName evidence="15">Ion transporter</fullName>
    </submittedName>
</protein>
<feature type="transmembrane region" description="Helical" evidence="12">
    <location>
        <begin position="226"/>
        <end position="242"/>
    </location>
</feature>
<dbReference type="InterPro" id="IPR027359">
    <property type="entry name" value="Volt_channel_dom_sf"/>
</dbReference>
<feature type="transmembrane region" description="Helical" evidence="12">
    <location>
        <begin position="717"/>
        <end position="741"/>
    </location>
</feature>
<feature type="domain" description="Cation/H+ exchanger transmembrane" evidence="14">
    <location>
        <begin position="18"/>
        <end position="399"/>
    </location>
</feature>
<keyword evidence="5" id="KW-0631">Potassium channel</keyword>
<keyword evidence="4 12" id="KW-0812">Transmembrane</keyword>
<dbReference type="RefSeq" id="WP_387962471.1">
    <property type="nucleotide sequence ID" value="NZ_JBHSGP010000013.1"/>
</dbReference>
<dbReference type="Pfam" id="PF00999">
    <property type="entry name" value="Na_H_Exchanger"/>
    <property type="match status" value="1"/>
</dbReference>
<feature type="transmembrane region" description="Helical" evidence="12">
    <location>
        <begin position="350"/>
        <end position="367"/>
    </location>
</feature>
<dbReference type="Pfam" id="PF00520">
    <property type="entry name" value="Ion_trans"/>
    <property type="match status" value="1"/>
</dbReference>
<keyword evidence="6" id="KW-0851">Voltage-gated channel</keyword>
<feature type="transmembrane region" description="Helical" evidence="12">
    <location>
        <begin position="92"/>
        <end position="117"/>
    </location>
</feature>
<keyword evidence="16" id="KW-1185">Reference proteome</keyword>
<evidence type="ECO:0000256" key="5">
    <source>
        <dbReference type="ARBA" id="ARBA00022826"/>
    </source>
</evidence>
<feature type="transmembrane region" description="Helical" evidence="12">
    <location>
        <begin position="6"/>
        <end position="27"/>
    </location>
</feature>
<feature type="transmembrane region" description="Helical" evidence="12">
    <location>
        <begin position="379"/>
        <end position="398"/>
    </location>
</feature>
<proteinExistence type="predicted"/>
<dbReference type="InterPro" id="IPR028325">
    <property type="entry name" value="VG_K_chnl"/>
</dbReference>
<evidence type="ECO:0000313" key="15">
    <source>
        <dbReference type="EMBL" id="MFC4722173.1"/>
    </source>
</evidence>
<feature type="transmembrane region" description="Helical" evidence="12">
    <location>
        <begin position="123"/>
        <end position="145"/>
    </location>
</feature>
<feature type="transmembrane region" description="Helical" evidence="12">
    <location>
        <begin position="157"/>
        <end position="178"/>
    </location>
</feature>
<sequence length="784" mass="87312">MEQFDAYTLIIAASVIVLISFFFVAFAKRTNVPSVLLLIGLGVGIQYLLQYLNIATPNFFSVLEVLGILGLIMIVLEAALDLKLKRDKIGTIISSFFIATLGLGVSFVVAGLILYYMVPGMTWAQALLYSTPLSILSSAIIIPSVSNLNEKKREFHIYESTFSDIIGIMLFYFLIGYFENEMAASAGLATGNPTGAFVINLFVTLIISLVASYLILIVFQKINSGAKLFVLISVLILLYSIAKKFHLSPLIIILIFGLAVSNSALFFRGPFKRMLNPEKFKQMEHGLHDLTAETAFIVRTFFFVIFGASIMFSSLFSLEVLKVSLALIGSIFIIRFLLLRIFIGKDISPQVWIAPRGLITVLLFYAIPISFQTELFDPGILLFIIIATGIFLTVGLIVHSISKEYGPNSAITPKLQDTAYTVSIDPSTSVLKRLVIKITVFYKFKILYPIIHHPYYLELKKRVKSFFLKATRALGVKPIFARESKIFAKRLRTVIQIIRNPDGVKLKENKDYIGLKKYVRNVIFETNNLEGILFDITIFTLIILSVAIVMIQSVGVSPFWGGVLFSLEFIITIIFTIEYILRIWTSIKPRKYVLSAFGIIDLLAILPLFLELIFVNTYSLGAIRLLRLLRIFRVLKLARFLVEADVLARGIKANANKIFVFLFFVVIVCTIMGAVMFVVEGPENGFSNIPHGVYWAVVTLTTVGYGDISPSTPVGQFISMVIMVLGYSVIAIPTGLIAAGVSKASKETNPEHKSCPKCKSEDLVTDSNYCRICGTDLTESFPLK</sequence>
<keyword evidence="8 12" id="KW-1133">Transmembrane helix</keyword>
<feature type="transmembrane region" description="Helical" evidence="12">
    <location>
        <begin position="532"/>
        <end position="553"/>
    </location>
</feature>
<feature type="transmembrane region" description="Helical" evidence="12">
    <location>
        <begin position="198"/>
        <end position="219"/>
    </location>
</feature>
<dbReference type="Gene3D" id="1.20.120.350">
    <property type="entry name" value="Voltage-gated potassium channels. Chain C"/>
    <property type="match status" value="1"/>
</dbReference>
<evidence type="ECO:0000259" key="14">
    <source>
        <dbReference type="Pfam" id="PF00999"/>
    </source>
</evidence>
<keyword evidence="10 12" id="KW-0472">Membrane</keyword>
<dbReference type="InterPro" id="IPR006153">
    <property type="entry name" value="Cation/H_exchanger_TM"/>
</dbReference>
<evidence type="ECO:0000256" key="3">
    <source>
        <dbReference type="ARBA" id="ARBA00022538"/>
    </source>
</evidence>
<evidence type="ECO:0000259" key="13">
    <source>
        <dbReference type="Pfam" id="PF00520"/>
    </source>
</evidence>
<accession>A0ABV9N5N9</accession>
<dbReference type="Gene3D" id="1.10.287.70">
    <property type="match status" value="1"/>
</dbReference>
<name>A0ABV9N5N9_9FLAO</name>
<evidence type="ECO:0000256" key="10">
    <source>
        <dbReference type="ARBA" id="ARBA00023136"/>
    </source>
</evidence>
<keyword evidence="9" id="KW-0406">Ion transport</keyword>
<feature type="transmembrane region" description="Helical" evidence="12">
    <location>
        <begin position="658"/>
        <end position="679"/>
    </location>
</feature>
<organism evidence="15 16">
    <name type="scientific">Geojedonia litorea</name>
    <dbReference type="NCBI Taxonomy" id="1268269"/>
    <lineage>
        <taxon>Bacteria</taxon>
        <taxon>Pseudomonadati</taxon>
        <taxon>Bacteroidota</taxon>
        <taxon>Flavobacteriia</taxon>
        <taxon>Flavobacteriales</taxon>
        <taxon>Flavobacteriaceae</taxon>
        <taxon>Geojedonia</taxon>
    </lineage>
</organism>
<feature type="transmembrane region" description="Helical" evidence="12">
    <location>
        <begin position="324"/>
        <end position="343"/>
    </location>
</feature>
<dbReference type="InterPro" id="IPR005821">
    <property type="entry name" value="Ion_trans_dom"/>
</dbReference>
<dbReference type="SUPFAM" id="SSF81324">
    <property type="entry name" value="Voltage-gated potassium channels"/>
    <property type="match status" value="1"/>
</dbReference>
<evidence type="ECO:0000256" key="1">
    <source>
        <dbReference type="ARBA" id="ARBA00004141"/>
    </source>
</evidence>
<feature type="transmembrane region" description="Helical" evidence="12">
    <location>
        <begin position="290"/>
        <end position="312"/>
    </location>
</feature>
<evidence type="ECO:0000256" key="9">
    <source>
        <dbReference type="ARBA" id="ARBA00023065"/>
    </source>
</evidence>
<evidence type="ECO:0000313" key="16">
    <source>
        <dbReference type="Proteomes" id="UP001595953"/>
    </source>
</evidence>
<evidence type="ECO:0000256" key="2">
    <source>
        <dbReference type="ARBA" id="ARBA00022448"/>
    </source>
</evidence>
<gene>
    <name evidence="15" type="ORF">ACFO5O_07565</name>
</gene>
<evidence type="ECO:0000256" key="7">
    <source>
        <dbReference type="ARBA" id="ARBA00022958"/>
    </source>
</evidence>
<evidence type="ECO:0000256" key="4">
    <source>
        <dbReference type="ARBA" id="ARBA00022692"/>
    </source>
</evidence>
<reference evidence="16" key="1">
    <citation type="journal article" date="2019" name="Int. J. Syst. Evol. Microbiol.">
        <title>The Global Catalogue of Microorganisms (GCM) 10K type strain sequencing project: providing services to taxonomists for standard genome sequencing and annotation.</title>
        <authorList>
            <consortium name="The Broad Institute Genomics Platform"/>
            <consortium name="The Broad Institute Genome Sequencing Center for Infectious Disease"/>
            <person name="Wu L."/>
            <person name="Ma J."/>
        </authorList>
    </citation>
    <scope>NUCLEOTIDE SEQUENCE [LARGE SCALE GENOMIC DNA]</scope>
    <source>
        <strain evidence="16">CCUG 63682</strain>
    </source>
</reference>
<comment type="subcellular location">
    <subcellularLocation>
        <location evidence="1">Membrane</location>
        <topology evidence="1">Multi-pass membrane protein</topology>
    </subcellularLocation>
</comment>
<keyword evidence="7" id="KW-0630">Potassium</keyword>